<proteinExistence type="inferred from homology"/>
<accession>A0ABQ8KN19</accession>
<dbReference type="Pfam" id="PF00067">
    <property type="entry name" value="p450"/>
    <property type="match status" value="1"/>
</dbReference>
<dbReference type="Gene3D" id="1.10.630.10">
    <property type="entry name" value="Cytochrome P450"/>
    <property type="match status" value="1"/>
</dbReference>
<comment type="caution">
    <text evidence="10">The sequence shown here is derived from an EMBL/GenBank/DDBJ whole genome shotgun (WGS) entry which is preliminary data.</text>
</comment>
<evidence type="ECO:0000256" key="4">
    <source>
        <dbReference type="ARBA" id="ARBA00022617"/>
    </source>
</evidence>
<feature type="signal peptide" evidence="9">
    <location>
        <begin position="1"/>
        <end position="27"/>
    </location>
</feature>
<keyword evidence="7" id="KW-0408">Iron</keyword>
<evidence type="ECO:0000256" key="3">
    <source>
        <dbReference type="ARBA" id="ARBA00010617"/>
    </source>
</evidence>
<keyword evidence="6" id="KW-0560">Oxidoreductase</keyword>
<reference evidence="10 11" key="1">
    <citation type="journal article" date="2021" name="Environ. Microbiol.">
        <title>Gene family expansions and transcriptome signatures uncover fungal adaptations to wood decay.</title>
        <authorList>
            <person name="Hage H."/>
            <person name="Miyauchi S."/>
            <person name="Viragh M."/>
            <person name="Drula E."/>
            <person name="Min B."/>
            <person name="Chaduli D."/>
            <person name="Navarro D."/>
            <person name="Favel A."/>
            <person name="Norest M."/>
            <person name="Lesage-Meessen L."/>
            <person name="Balint B."/>
            <person name="Merenyi Z."/>
            <person name="de Eugenio L."/>
            <person name="Morin E."/>
            <person name="Martinez A.T."/>
            <person name="Baldrian P."/>
            <person name="Stursova M."/>
            <person name="Martinez M.J."/>
            <person name="Novotny C."/>
            <person name="Magnuson J.K."/>
            <person name="Spatafora J.W."/>
            <person name="Maurice S."/>
            <person name="Pangilinan J."/>
            <person name="Andreopoulos W."/>
            <person name="LaButti K."/>
            <person name="Hundley H."/>
            <person name="Na H."/>
            <person name="Kuo A."/>
            <person name="Barry K."/>
            <person name="Lipzen A."/>
            <person name="Henrissat B."/>
            <person name="Riley R."/>
            <person name="Ahrendt S."/>
            <person name="Nagy L.G."/>
            <person name="Grigoriev I.V."/>
            <person name="Martin F."/>
            <person name="Rosso M.N."/>
        </authorList>
    </citation>
    <scope>NUCLEOTIDE SEQUENCE [LARGE SCALE GENOMIC DNA]</scope>
    <source>
        <strain evidence="10 11">CIRM-BRFM 1785</strain>
    </source>
</reference>
<dbReference type="InterPro" id="IPR002403">
    <property type="entry name" value="Cyt_P450_E_grp-IV"/>
</dbReference>
<gene>
    <name evidence="10" type="ORF">C8Q71DRAFT_502317</name>
</gene>
<dbReference type="InterPro" id="IPR001128">
    <property type="entry name" value="Cyt_P450"/>
</dbReference>
<feature type="chain" id="PRO_5046260866" evidence="9">
    <location>
        <begin position="28"/>
        <end position="560"/>
    </location>
</feature>
<keyword evidence="11" id="KW-1185">Reference proteome</keyword>
<evidence type="ECO:0000256" key="2">
    <source>
        <dbReference type="ARBA" id="ARBA00005179"/>
    </source>
</evidence>
<dbReference type="PANTHER" id="PTHR24305">
    <property type="entry name" value="CYTOCHROME P450"/>
    <property type="match status" value="1"/>
</dbReference>
<evidence type="ECO:0000313" key="10">
    <source>
        <dbReference type="EMBL" id="KAH9839196.1"/>
    </source>
</evidence>
<dbReference type="RefSeq" id="XP_047780951.1">
    <property type="nucleotide sequence ID" value="XM_047918973.1"/>
</dbReference>
<keyword evidence="8" id="KW-0503">Monooxygenase</keyword>
<dbReference type="SUPFAM" id="SSF48264">
    <property type="entry name" value="Cytochrome P450"/>
    <property type="match status" value="1"/>
</dbReference>
<dbReference type="CDD" id="cd11069">
    <property type="entry name" value="CYP_FUM15-like"/>
    <property type="match status" value="1"/>
</dbReference>
<dbReference type="InterPro" id="IPR050121">
    <property type="entry name" value="Cytochrome_P450_monoxygenase"/>
</dbReference>
<evidence type="ECO:0000313" key="11">
    <source>
        <dbReference type="Proteomes" id="UP000814176"/>
    </source>
</evidence>
<dbReference type="Proteomes" id="UP000814176">
    <property type="component" value="Unassembled WGS sequence"/>
</dbReference>
<comment type="pathway">
    <text evidence="2">Secondary metabolite biosynthesis.</text>
</comment>
<dbReference type="EMBL" id="JADCUA010000006">
    <property type="protein sequence ID" value="KAH9839196.1"/>
    <property type="molecule type" value="Genomic_DNA"/>
</dbReference>
<evidence type="ECO:0000256" key="6">
    <source>
        <dbReference type="ARBA" id="ARBA00023002"/>
    </source>
</evidence>
<dbReference type="PRINTS" id="PR00465">
    <property type="entry name" value="EP450IV"/>
</dbReference>
<comment type="cofactor">
    <cofactor evidence="1">
        <name>heme</name>
        <dbReference type="ChEBI" id="CHEBI:30413"/>
    </cofactor>
</comment>
<organism evidence="10 11">
    <name type="scientific">Rhodofomes roseus</name>
    <dbReference type="NCBI Taxonomy" id="34475"/>
    <lineage>
        <taxon>Eukaryota</taxon>
        <taxon>Fungi</taxon>
        <taxon>Dikarya</taxon>
        <taxon>Basidiomycota</taxon>
        <taxon>Agaricomycotina</taxon>
        <taxon>Agaricomycetes</taxon>
        <taxon>Polyporales</taxon>
        <taxon>Rhodofomes</taxon>
    </lineage>
</organism>
<dbReference type="GeneID" id="71999705"/>
<comment type="similarity">
    <text evidence="3">Belongs to the cytochrome P450 family.</text>
</comment>
<name>A0ABQ8KN19_9APHY</name>
<keyword evidence="9" id="KW-0732">Signal</keyword>
<dbReference type="PRINTS" id="PR00385">
    <property type="entry name" value="P450"/>
</dbReference>
<evidence type="ECO:0000256" key="5">
    <source>
        <dbReference type="ARBA" id="ARBA00022723"/>
    </source>
</evidence>
<evidence type="ECO:0000256" key="1">
    <source>
        <dbReference type="ARBA" id="ARBA00001971"/>
    </source>
</evidence>
<dbReference type="InterPro" id="IPR036396">
    <property type="entry name" value="Cyt_P450_sf"/>
</dbReference>
<evidence type="ECO:0000256" key="7">
    <source>
        <dbReference type="ARBA" id="ARBA00023004"/>
    </source>
</evidence>
<sequence>MLGLLGWTCLWLVSCMLLRNIRRRTMASDVLDQLPGPPVGSLWTGKTFSRVHRSLRNGATVGNMHQFFDRRGLEFHAQLAQDYGSVVKINGPFWRSMLYLFDPKALHNIIIKQQAIFEEGRNFIDANLLVFGPGLLATIGEQHRRQRKMLNPLFSMAQMRRILPIFYTASHTLCNALSSRLKDGSREIDLLEWMSRVSLELIGQGGLGYNFDAFAEDVKNEYAEALKQVFAALQNVFIFRPLLPYLTAFGPPWLRRRLAEWVPYAPFQRVKTLIDTMAVHSEAIFIQKMSAMREDAGAGEKEDIMSVLVKENNVASDEDKLPDGDIIAQLTTMTLAATDTTANSICRVLHLLAQHPEAQQRLREEIVEARQGIDLPYDDLNQLPYLDAVLRETLRLYPPATLLSREALEDTVLPLSQPIRCPDGRFMHELPIAKGTEIIMGVLGSNTNKELWGEDALEWKPDRWLSPLPDALMEAPIPGVYNKSMSFLGGKRACIGFKFAETEIKAVLSVLIPQFALDVTDKPIMWNVATVTYPTVGWESDKPELPLFVTPLNDGSQGSR</sequence>
<protein>
    <submittedName>
        <fullName evidence="10">Cytochrome P450</fullName>
    </submittedName>
</protein>
<keyword evidence="5" id="KW-0479">Metal-binding</keyword>
<evidence type="ECO:0000256" key="8">
    <source>
        <dbReference type="ARBA" id="ARBA00023033"/>
    </source>
</evidence>
<keyword evidence="4" id="KW-0349">Heme</keyword>
<dbReference type="PANTHER" id="PTHR24305:SF166">
    <property type="entry name" value="CYTOCHROME P450 12A4, MITOCHONDRIAL-RELATED"/>
    <property type="match status" value="1"/>
</dbReference>
<evidence type="ECO:0000256" key="9">
    <source>
        <dbReference type="SAM" id="SignalP"/>
    </source>
</evidence>